<sequence length="257" mass="29507">MSTISIIFTALFYISLFIFIVGMGKKIYQFWITPAPLKIPTAPTQLTQTGVVFRMIREVTLFESLFKSNKWIWLFGFLFHFGLLLVLVRHLRYFIPGDLPEIFLLIQPFKYAAFAMVIGLVGLLVRRIFVERIRYISAPSDYLMLLMLIVIGVSGAIMTFTDNHTDVMAVKAFASGLVIFDWANLPTEIHFLVHLFLVFVLLAIFPISKLLHVPGVFFSPTRNQVDDARKKRHISPWALKQEQDHAVKLEQTIGKDD</sequence>
<evidence type="ECO:0000313" key="11">
    <source>
        <dbReference type="EMBL" id="ALE52088.1"/>
    </source>
</evidence>
<evidence type="ECO:0000256" key="4">
    <source>
        <dbReference type="ARBA" id="ARBA00022692"/>
    </source>
</evidence>
<dbReference type="InterPro" id="IPR051936">
    <property type="entry name" value="Heme-iron_electron_transfer"/>
</dbReference>
<dbReference type="KEGG" id="tho:SP60_01840"/>
<dbReference type="PATRIC" id="fig|1705394.5.peg.369"/>
<dbReference type="EMBL" id="CP010552">
    <property type="protein sequence ID" value="ALE52088.1"/>
    <property type="molecule type" value="Genomic_DNA"/>
</dbReference>
<dbReference type="GO" id="GO:0008940">
    <property type="term" value="F:nitrate reductase activity"/>
    <property type="evidence" value="ECO:0007669"/>
    <property type="project" value="TreeGrafter"/>
</dbReference>
<accession>A0A0M4NI36</accession>
<evidence type="ECO:0000313" key="12">
    <source>
        <dbReference type="Proteomes" id="UP000058020"/>
    </source>
</evidence>
<dbReference type="Pfam" id="PF02665">
    <property type="entry name" value="Nitrate_red_gam"/>
    <property type="match status" value="1"/>
</dbReference>
<proteinExistence type="predicted"/>
<dbReference type="SUPFAM" id="SSF103501">
    <property type="entry name" value="Respiratory nitrate reductase 1 gamma chain"/>
    <property type="match status" value="1"/>
</dbReference>
<keyword evidence="4 9" id="KW-0812">Transmembrane</keyword>
<evidence type="ECO:0000256" key="9">
    <source>
        <dbReference type="SAM" id="Phobius"/>
    </source>
</evidence>
<keyword evidence="2" id="KW-0813">Transport</keyword>
<dbReference type="GO" id="GO:0020037">
    <property type="term" value="F:heme binding"/>
    <property type="evidence" value="ECO:0007669"/>
    <property type="project" value="TreeGrafter"/>
</dbReference>
<comment type="subcellular location">
    <subcellularLocation>
        <location evidence="1">Cell membrane</location>
        <topology evidence="1">Multi-pass membrane protein</topology>
    </subcellularLocation>
</comment>
<dbReference type="OrthoDB" id="9769404at2"/>
<keyword evidence="5" id="KW-0249">Electron transport</keyword>
<dbReference type="Proteomes" id="UP000058020">
    <property type="component" value="Chromosome"/>
</dbReference>
<keyword evidence="3" id="KW-1003">Cell membrane</keyword>
<feature type="transmembrane region" description="Helical" evidence="9">
    <location>
        <begin position="71"/>
        <end position="91"/>
    </location>
</feature>
<dbReference type="STRING" id="1705394.SP60_01840"/>
<evidence type="ECO:0000256" key="2">
    <source>
        <dbReference type="ARBA" id="ARBA00022448"/>
    </source>
</evidence>
<keyword evidence="8 9" id="KW-0472">Membrane</keyword>
<evidence type="ECO:0000256" key="5">
    <source>
        <dbReference type="ARBA" id="ARBA00022982"/>
    </source>
</evidence>
<dbReference type="GO" id="GO:0009055">
    <property type="term" value="F:electron transfer activity"/>
    <property type="evidence" value="ECO:0007669"/>
    <property type="project" value="TreeGrafter"/>
</dbReference>
<feature type="domain" description="NarG-like" evidence="10">
    <location>
        <begin position="66"/>
        <end position="213"/>
    </location>
</feature>
<dbReference type="PANTHER" id="PTHR30598">
    <property type="entry name" value="NITRATE REDUCTASE PRIVATE CHAPERONE, REDOX ENZYME MATURATION PROTEIN REMP FAMILY"/>
    <property type="match status" value="1"/>
</dbReference>
<feature type="transmembrane region" description="Helical" evidence="9">
    <location>
        <begin position="142"/>
        <end position="161"/>
    </location>
</feature>
<organism evidence="11 12">
    <name type="scientific">Candidatus Thioglobus autotrophicus</name>
    <dbReference type="NCBI Taxonomy" id="1705394"/>
    <lineage>
        <taxon>Bacteria</taxon>
        <taxon>Pseudomonadati</taxon>
        <taxon>Pseudomonadota</taxon>
        <taxon>Gammaproteobacteria</taxon>
        <taxon>Candidatus Pseudothioglobaceae</taxon>
        <taxon>Candidatus Thioglobus</taxon>
    </lineage>
</organism>
<reference evidence="11 12" key="1">
    <citation type="journal article" date="2015" name="Genome Announc.">
        <title>Genome Sequence of 'Candidatus Thioglobus autotrophica' Strain EF1, a Chemoautotroph from the SUP05 Clade of Marine Gammaproteobacteria.</title>
        <authorList>
            <person name="Shah V."/>
            <person name="Morris R.M."/>
        </authorList>
    </citation>
    <scope>NUCLEOTIDE SEQUENCE [LARGE SCALE GENOMIC DNA]</scope>
    <source>
        <strain evidence="11 12">EF1</strain>
    </source>
</reference>
<dbReference type="Gene3D" id="1.20.950.20">
    <property type="entry name" value="Transmembrane di-heme cytochromes, Chain C"/>
    <property type="match status" value="1"/>
</dbReference>
<dbReference type="GO" id="GO:0019645">
    <property type="term" value="P:anaerobic electron transport chain"/>
    <property type="evidence" value="ECO:0007669"/>
    <property type="project" value="TreeGrafter"/>
</dbReference>
<feature type="transmembrane region" description="Helical" evidence="9">
    <location>
        <begin position="111"/>
        <end position="130"/>
    </location>
</feature>
<evidence type="ECO:0000256" key="1">
    <source>
        <dbReference type="ARBA" id="ARBA00004651"/>
    </source>
</evidence>
<evidence type="ECO:0000256" key="8">
    <source>
        <dbReference type="ARBA" id="ARBA00023136"/>
    </source>
</evidence>
<name>A0A0M4NI36_9GAMM</name>
<dbReference type="GO" id="GO:0005886">
    <property type="term" value="C:plasma membrane"/>
    <property type="evidence" value="ECO:0007669"/>
    <property type="project" value="UniProtKB-SubCell"/>
</dbReference>
<dbReference type="PANTHER" id="PTHR30598:SF3">
    <property type="entry name" value="RESPIRATORY NITRATE REDUCTASE 1 GAMMA CHAIN"/>
    <property type="match status" value="1"/>
</dbReference>
<protein>
    <submittedName>
        <fullName evidence="11">Nitrate reductase</fullName>
    </submittedName>
</protein>
<evidence type="ECO:0000256" key="3">
    <source>
        <dbReference type="ARBA" id="ARBA00022475"/>
    </source>
</evidence>
<dbReference type="AlphaFoldDB" id="A0A0M4NI36"/>
<evidence type="ECO:0000259" key="10">
    <source>
        <dbReference type="Pfam" id="PF02665"/>
    </source>
</evidence>
<gene>
    <name evidence="11" type="ORF">SP60_01840</name>
</gene>
<evidence type="ECO:0000256" key="7">
    <source>
        <dbReference type="ARBA" id="ARBA00023002"/>
    </source>
</evidence>
<evidence type="ECO:0000256" key="6">
    <source>
        <dbReference type="ARBA" id="ARBA00022989"/>
    </source>
</evidence>
<dbReference type="InterPro" id="IPR036197">
    <property type="entry name" value="NarG-like_sf"/>
</dbReference>
<feature type="transmembrane region" description="Helical" evidence="9">
    <location>
        <begin position="6"/>
        <end position="24"/>
    </location>
</feature>
<keyword evidence="6 9" id="KW-1133">Transmembrane helix</keyword>
<dbReference type="InterPro" id="IPR023234">
    <property type="entry name" value="NarG-like_domain"/>
</dbReference>
<keyword evidence="7" id="KW-0560">Oxidoreductase</keyword>
<feature type="transmembrane region" description="Helical" evidence="9">
    <location>
        <begin position="189"/>
        <end position="207"/>
    </location>
</feature>
<keyword evidence="12" id="KW-1185">Reference proteome</keyword>
<dbReference type="RefSeq" id="WP_053951019.1">
    <property type="nucleotide sequence ID" value="NZ_CP010552.1"/>
</dbReference>